<dbReference type="Proteomes" id="UP000324222">
    <property type="component" value="Unassembled WGS sequence"/>
</dbReference>
<comment type="caution">
    <text evidence="2">The sequence shown here is derived from an EMBL/GenBank/DDBJ whole genome shotgun (WGS) entry which is preliminary data.</text>
</comment>
<name>A0A5B7JWD8_PORTR</name>
<accession>A0A5B7JWD8</accession>
<evidence type="ECO:0000256" key="1">
    <source>
        <dbReference type="SAM" id="MobiDB-lite"/>
    </source>
</evidence>
<dbReference type="AlphaFoldDB" id="A0A5B7JWD8"/>
<gene>
    <name evidence="2" type="ORF">E2C01_094545</name>
</gene>
<reference evidence="2 3" key="1">
    <citation type="submission" date="2019-05" db="EMBL/GenBank/DDBJ databases">
        <title>Another draft genome of Portunus trituberculatus and its Hox gene families provides insights of decapod evolution.</title>
        <authorList>
            <person name="Jeong J.-H."/>
            <person name="Song I."/>
            <person name="Kim S."/>
            <person name="Choi T."/>
            <person name="Kim D."/>
            <person name="Ryu S."/>
            <person name="Kim W."/>
        </authorList>
    </citation>
    <scope>NUCLEOTIDE SEQUENCE [LARGE SCALE GENOMIC DNA]</scope>
    <source>
        <tissue evidence="2">Muscle</tissue>
    </source>
</reference>
<proteinExistence type="predicted"/>
<sequence>MPRQPTNHAWFTKIQAAPDTPRTTHRHTIAPLNNTTFPLNVSRHHTGAAPAKACGQATLLSNKHCLHPATPEGGRTRPVNDPRQTLAATRRDLGWRERCSGVTAAGREAQREKGRVVWGGSWGGTKMRRGKR</sequence>
<keyword evidence="3" id="KW-1185">Reference proteome</keyword>
<organism evidence="2 3">
    <name type="scientific">Portunus trituberculatus</name>
    <name type="common">Swimming crab</name>
    <name type="synonym">Neptunus trituberculatus</name>
    <dbReference type="NCBI Taxonomy" id="210409"/>
    <lineage>
        <taxon>Eukaryota</taxon>
        <taxon>Metazoa</taxon>
        <taxon>Ecdysozoa</taxon>
        <taxon>Arthropoda</taxon>
        <taxon>Crustacea</taxon>
        <taxon>Multicrustacea</taxon>
        <taxon>Malacostraca</taxon>
        <taxon>Eumalacostraca</taxon>
        <taxon>Eucarida</taxon>
        <taxon>Decapoda</taxon>
        <taxon>Pleocyemata</taxon>
        <taxon>Brachyura</taxon>
        <taxon>Eubrachyura</taxon>
        <taxon>Portunoidea</taxon>
        <taxon>Portunidae</taxon>
        <taxon>Portuninae</taxon>
        <taxon>Portunus</taxon>
    </lineage>
</organism>
<protein>
    <submittedName>
        <fullName evidence="2">Uncharacterized protein</fullName>
    </submittedName>
</protein>
<feature type="region of interest" description="Disordered" evidence="1">
    <location>
        <begin position="65"/>
        <end position="84"/>
    </location>
</feature>
<evidence type="ECO:0000313" key="3">
    <source>
        <dbReference type="Proteomes" id="UP000324222"/>
    </source>
</evidence>
<dbReference type="EMBL" id="VSRR010117141">
    <property type="protein sequence ID" value="MPC99149.1"/>
    <property type="molecule type" value="Genomic_DNA"/>
</dbReference>
<evidence type="ECO:0000313" key="2">
    <source>
        <dbReference type="EMBL" id="MPC99149.1"/>
    </source>
</evidence>